<organism evidence="1 2">
    <name type="scientific">Tetrahymena thermophila (strain SB210)</name>
    <dbReference type="NCBI Taxonomy" id="312017"/>
    <lineage>
        <taxon>Eukaryota</taxon>
        <taxon>Sar</taxon>
        <taxon>Alveolata</taxon>
        <taxon>Ciliophora</taxon>
        <taxon>Intramacronucleata</taxon>
        <taxon>Oligohymenophorea</taxon>
        <taxon>Hymenostomatida</taxon>
        <taxon>Tetrahymenina</taxon>
        <taxon>Tetrahymenidae</taxon>
        <taxon>Tetrahymena</taxon>
    </lineage>
</organism>
<evidence type="ECO:0000313" key="1">
    <source>
        <dbReference type="EMBL" id="EWS72949.1"/>
    </source>
</evidence>
<accession>W7XI34</accession>
<evidence type="ECO:0000313" key="2">
    <source>
        <dbReference type="Proteomes" id="UP000009168"/>
    </source>
</evidence>
<dbReference type="Proteomes" id="UP000009168">
    <property type="component" value="Unassembled WGS sequence"/>
</dbReference>
<dbReference type="RefSeq" id="XP_012654516.1">
    <property type="nucleotide sequence ID" value="XM_012799062.1"/>
</dbReference>
<dbReference type="EMBL" id="GG662587">
    <property type="protein sequence ID" value="EWS72949.1"/>
    <property type="molecule type" value="Genomic_DNA"/>
</dbReference>
<proteinExistence type="predicted"/>
<sequence length="270" mass="31249">MHSIKDLMNLSEQHHEIEPCLNPSKRKEKQENLLNCLEFLLICFNILLQALHRQLFISLVKLMQTPDIVITIPIHPPIERVFPQYTHEIKPVKGGAIVSNRIVFLAPIHPKVLKQKISPKPIPLIPDIISFKQTQNSSYGKMESQKLKTTMQVKAAETNILKKFNITGEVVLAISDRIVADAAQLIAEYKAVSSPVSTIIFYLRFIFHLLLLLIFKRYQPIIEERFKIQSTFKKIHQQSLIIFNQIHGQYRHASIVKFHIQKHLFEQLGI</sequence>
<gene>
    <name evidence="1" type="ORF">TTHERM_000486589</name>
</gene>
<dbReference type="InParanoid" id="W7XI34"/>
<keyword evidence="2" id="KW-1185">Reference proteome</keyword>
<dbReference type="KEGG" id="tet:TTHERM_000486589"/>
<dbReference type="GeneID" id="24439226"/>
<name>W7XI34_TETTS</name>
<dbReference type="AlphaFoldDB" id="W7XI34"/>
<protein>
    <submittedName>
        <fullName evidence="1">Uncharacterized protein</fullName>
    </submittedName>
</protein>
<reference evidence="2" key="1">
    <citation type="journal article" date="2006" name="PLoS Biol.">
        <title>Macronuclear genome sequence of the ciliate Tetrahymena thermophila, a model eukaryote.</title>
        <authorList>
            <person name="Eisen J.A."/>
            <person name="Coyne R.S."/>
            <person name="Wu M."/>
            <person name="Wu D."/>
            <person name="Thiagarajan M."/>
            <person name="Wortman J.R."/>
            <person name="Badger J.H."/>
            <person name="Ren Q."/>
            <person name="Amedeo P."/>
            <person name="Jones K.M."/>
            <person name="Tallon L.J."/>
            <person name="Delcher A.L."/>
            <person name="Salzberg S.L."/>
            <person name="Silva J.C."/>
            <person name="Haas B.J."/>
            <person name="Majoros W.H."/>
            <person name="Farzad M."/>
            <person name="Carlton J.M."/>
            <person name="Smith R.K. Jr."/>
            <person name="Garg J."/>
            <person name="Pearlman R.E."/>
            <person name="Karrer K.M."/>
            <person name="Sun L."/>
            <person name="Manning G."/>
            <person name="Elde N.C."/>
            <person name="Turkewitz A.P."/>
            <person name="Asai D.J."/>
            <person name="Wilkes D.E."/>
            <person name="Wang Y."/>
            <person name="Cai H."/>
            <person name="Collins K."/>
            <person name="Stewart B.A."/>
            <person name="Lee S.R."/>
            <person name="Wilamowska K."/>
            <person name="Weinberg Z."/>
            <person name="Ruzzo W.L."/>
            <person name="Wloga D."/>
            <person name="Gaertig J."/>
            <person name="Frankel J."/>
            <person name="Tsao C.-C."/>
            <person name="Gorovsky M.A."/>
            <person name="Keeling P.J."/>
            <person name="Waller R.F."/>
            <person name="Patron N.J."/>
            <person name="Cherry J.M."/>
            <person name="Stover N.A."/>
            <person name="Krieger C.J."/>
            <person name="del Toro C."/>
            <person name="Ryder H.F."/>
            <person name="Williamson S.C."/>
            <person name="Barbeau R.A."/>
            <person name="Hamilton E.P."/>
            <person name="Orias E."/>
        </authorList>
    </citation>
    <scope>NUCLEOTIDE SEQUENCE [LARGE SCALE GENOMIC DNA]</scope>
    <source>
        <strain evidence="2">SB210</strain>
    </source>
</reference>